<reference evidence="2" key="1">
    <citation type="submission" date="2021-05" db="EMBL/GenBank/DDBJ databases">
        <authorList>
            <person name="Alioto T."/>
            <person name="Alioto T."/>
            <person name="Gomez Garrido J."/>
        </authorList>
    </citation>
    <scope>NUCLEOTIDE SEQUENCE</scope>
</reference>
<evidence type="ECO:0000313" key="2">
    <source>
        <dbReference type="EMBL" id="CAG6752806.1"/>
    </source>
</evidence>
<proteinExistence type="predicted"/>
<feature type="region of interest" description="Disordered" evidence="1">
    <location>
        <begin position="56"/>
        <end position="100"/>
    </location>
</feature>
<dbReference type="EMBL" id="HBUF01534468">
    <property type="protein sequence ID" value="CAG6752806.1"/>
    <property type="molecule type" value="Transcribed_RNA"/>
</dbReference>
<evidence type="ECO:0000256" key="1">
    <source>
        <dbReference type="SAM" id="MobiDB-lite"/>
    </source>
</evidence>
<name>A0A8D8ZTN3_9HEMI</name>
<protein>
    <submittedName>
        <fullName evidence="2">Uncharacterized protein</fullName>
    </submittedName>
</protein>
<sequence>MVHETPSVGQLCHHYSPTDYPRHLGYVQRVAPESKTDFTQNFDTNQLRNHFTINNSAISNDRSIPGGSQVQTEAPDLDRNVKNGFGPDRRRQGHFLRGPA</sequence>
<accession>A0A8D8ZTN3</accession>
<dbReference type="EMBL" id="HBUF01534467">
    <property type="protein sequence ID" value="CAG6752804.1"/>
    <property type="molecule type" value="Transcribed_RNA"/>
</dbReference>
<dbReference type="AlphaFoldDB" id="A0A8D8ZTN3"/>
<dbReference type="EMBL" id="HBUF01534469">
    <property type="protein sequence ID" value="CAG6752808.1"/>
    <property type="molecule type" value="Transcribed_RNA"/>
</dbReference>
<organism evidence="2">
    <name type="scientific">Cacopsylla melanoneura</name>
    <dbReference type="NCBI Taxonomy" id="428564"/>
    <lineage>
        <taxon>Eukaryota</taxon>
        <taxon>Metazoa</taxon>
        <taxon>Ecdysozoa</taxon>
        <taxon>Arthropoda</taxon>
        <taxon>Hexapoda</taxon>
        <taxon>Insecta</taxon>
        <taxon>Pterygota</taxon>
        <taxon>Neoptera</taxon>
        <taxon>Paraneoptera</taxon>
        <taxon>Hemiptera</taxon>
        <taxon>Sternorrhyncha</taxon>
        <taxon>Psylloidea</taxon>
        <taxon>Psyllidae</taxon>
        <taxon>Psyllinae</taxon>
        <taxon>Cacopsylla</taxon>
    </lineage>
</organism>
<feature type="compositionally biased region" description="Polar residues" evidence="1">
    <location>
        <begin position="56"/>
        <end position="72"/>
    </location>
</feature>